<sequence length="375" mass="42683">MNTQSFLSGRNIGLDLLRAGLILEGVLLHASRSLPGENGWYYVAQRDPSELFTAFLSMFHTFRMEVFFFLSGMFAALIVLRKGQKIFLENRRKRVLTPLITAWLLIPPLMYVIAGQMKGTPLSLTGWLHSYLWMHHLWFLVSLSVMSMVIPGRFYQFASRQLGKLSLPMLLTTLILLGNACFFLKFLVKGQGEFIELIPVTARFLVYYAAGYALYVNREKIVAYADCWLLNKWLIAAIALATWLGFYVVAHQHIASAVKYLPVLMGSVLSVVLSYWLVFTFERLPLKENRLLTGVVDSALVIYLLHYPVVITFSWLMDVWLPANLSIIYVLINCAIGIAVSTLCYWLIKRSRFTSMLFGLKPKAKKVVMPAEVSL</sequence>
<reference evidence="3 4" key="1">
    <citation type="journal article" date="2017" name="Antonie Van Leeuwenhoek">
        <title>Phylogenomic resolution of the bacterial genus Pantoea and its relationship with Erwinia and Tatumella.</title>
        <authorList>
            <person name="Palmer M."/>
            <person name="Steenkamp E.T."/>
            <person name="Coetzee M.P."/>
            <person name="Chan W.Y."/>
            <person name="van Zyl E."/>
            <person name="De Maayer P."/>
            <person name="Coutinho T.A."/>
            <person name="Blom J."/>
            <person name="Smits T.H."/>
            <person name="Duffy B."/>
            <person name="Venter S.N."/>
        </authorList>
    </citation>
    <scope>NUCLEOTIDE SEQUENCE [LARGE SCALE GENOMIC DNA]</scope>
    <source>
        <strain evidence="3 4">LMG 2657</strain>
    </source>
</reference>
<gene>
    <name evidence="3" type="ORF">HA50_27520</name>
</gene>
<keyword evidence="1" id="KW-1133">Transmembrane helix</keyword>
<name>A0A1X1EFI8_PANCY</name>
<feature type="transmembrane region" description="Helical" evidence="1">
    <location>
        <begin position="167"/>
        <end position="188"/>
    </location>
</feature>
<keyword evidence="1" id="KW-0472">Membrane</keyword>
<feature type="transmembrane region" description="Helical" evidence="1">
    <location>
        <begin position="228"/>
        <end position="248"/>
    </location>
</feature>
<dbReference type="RefSeq" id="WP_084880329.1">
    <property type="nucleotide sequence ID" value="NZ_JAGGMY010000004.1"/>
</dbReference>
<organism evidence="3 4">
    <name type="scientific">Pantoea cypripedii</name>
    <name type="common">Pectobacterium cypripedii</name>
    <name type="synonym">Erwinia cypripedii</name>
    <dbReference type="NCBI Taxonomy" id="55209"/>
    <lineage>
        <taxon>Bacteria</taxon>
        <taxon>Pseudomonadati</taxon>
        <taxon>Pseudomonadota</taxon>
        <taxon>Gammaproteobacteria</taxon>
        <taxon>Enterobacterales</taxon>
        <taxon>Erwiniaceae</taxon>
        <taxon>Pantoea</taxon>
    </lineage>
</organism>
<evidence type="ECO:0000256" key="1">
    <source>
        <dbReference type="SAM" id="Phobius"/>
    </source>
</evidence>
<proteinExistence type="predicted"/>
<feature type="transmembrane region" description="Helical" evidence="1">
    <location>
        <begin position="194"/>
        <end position="216"/>
    </location>
</feature>
<dbReference type="OrthoDB" id="341887at2"/>
<dbReference type="PANTHER" id="PTHR36927:SF1">
    <property type="entry name" value="MDO-LIKE PROTEIN"/>
    <property type="match status" value="1"/>
</dbReference>
<keyword evidence="1" id="KW-0812">Transmembrane</keyword>
<protein>
    <submittedName>
        <fullName evidence="3">Acyltransferase</fullName>
    </submittedName>
</protein>
<dbReference type="InterPro" id="IPR050623">
    <property type="entry name" value="Glucan_succinyl_AcylTrfase"/>
</dbReference>
<dbReference type="GO" id="GO:0016747">
    <property type="term" value="F:acyltransferase activity, transferring groups other than amino-acyl groups"/>
    <property type="evidence" value="ECO:0007669"/>
    <property type="project" value="InterPro"/>
</dbReference>
<dbReference type="PANTHER" id="PTHR36927">
    <property type="entry name" value="BLR4337 PROTEIN"/>
    <property type="match status" value="1"/>
</dbReference>
<feature type="domain" description="Acyltransferase 3" evidence="2">
    <location>
        <begin position="12"/>
        <end position="346"/>
    </location>
</feature>
<keyword evidence="3" id="KW-0012">Acyltransferase</keyword>
<keyword evidence="4" id="KW-1185">Reference proteome</keyword>
<feature type="transmembrane region" description="Helical" evidence="1">
    <location>
        <begin position="95"/>
        <end position="113"/>
    </location>
</feature>
<comment type="caution">
    <text evidence="3">The sequence shown here is derived from an EMBL/GenBank/DDBJ whole genome shotgun (WGS) entry which is preliminary data.</text>
</comment>
<dbReference type="AlphaFoldDB" id="A0A1X1EFI8"/>
<feature type="transmembrane region" description="Helical" evidence="1">
    <location>
        <begin position="291"/>
        <end position="315"/>
    </location>
</feature>
<keyword evidence="3" id="KW-0808">Transferase</keyword>
<evidence type="ECO:0000313" key="3">
    <source>
        <dbReference type="EMBL" id="ORM87700.1"/>
    </source>
</evidence>
<evidence type="ECO:0000259" key="2">
    <source>
        <dbReference type="Pfam" id="PF01757"/>
    </source>
</evidence>
<dbReference type="STRING" id="55209.HA50_27520"/>
<dbReference type="Proteomes" id="UP000193749">
    <property type="component" value="Unassembled WGS sequence"/>
</dbReference>
<feature type="transmembrane region" description="Helical" evidence="1">
    <location>
        <begin position="260"/>
        <end position="279"/>
    </location>
</feature>
<feature type="transmembrane region" description="Helical" evidence="1">
    <location>
        <begin position="66"/>
        <end position="83"/>
    </location>
</feature>
<dbReference type="InterPro" id="IPR002656">
    <property type="entry name" value="Acyl_transf_3_dom"/>
</dbReference>
<dbReference type="EMBL" id="MLJI01000003">
    <property type="protein sequence ID" value="ORM87700.1"/>
    <property type="molecule type" value="Genomic_DNA"/>
</dbReference>
<evidence type="ECO:0000313" key="4">
    <source>
        <dbReference type="Proteomes" id="UP000193749"/>
    </source>
</evidence>
<feature type="transmembrane region" description="Helical" evidence="1">
    <location>
        <begin position="133"/>
        <end position="155"/>
    </location>
</feature>
<dbReference type="Pfam" id="PF01757">
    <property type="entry name" value="Acyl_transf_3"/>
    <property type="match status" value="1"/>
</dbReference>
<feature type="transmembrane region" description="Helical" evidence="1">
    <location>
        <begin position="327"/>
        <end position="348"/>
    </location>
</feature>
<accession>A0A1X1EFI8</accession>